<feature type="chain" id="PRO_5020035487" evidence="1">
    <location>
        <begin position="17"/>
        <end position="143"/>
    </location>
</feature>
<evidence type="ECO:0000256" key="1">
    <source>
        <dbReference type="SAM" id="SignalP"/>
    </source>
</evidence>
<dbReference type="AlphaFoldDB" id="A0A4C1VQT8"/>
<evidence type="ECO:0000313" key="3">
    <source>
        <dbReference type="Proteomes" id="UP000299102"/>
    </source>
</evidence>
<proteinExistence type="predicted"/>
<keyword evidence="3" id="KW-1185">Reference proteome</keyword>
<name>A0A4C1VQT8_EUMVA</name>
<dbReference type="OrthoDB" id="410104at2759"/>
<sequence length="143" mass="16183">MLKRIFILIRFTGTHACALNSDYWNQPDHKIFSKVLCFILADLAPLNGYVACTQKLSSSKNIFTKMWAYAPIENSLQEEIDNFYEDLTKAHDSTSTKYIISMADFNALIGIPKTYECSVAGEYGYGEGVFEEGDSFNTHKNII</sequence>
<evidence type="ECO:0000313" key="2">
    <source>
        <dbReference type="EMBL" id="GBP40559.1"/>
    </source>
</evidence>
<gene>
    <name evidence="2" type="ORF">EVAR_7558_1</name>
</gene>
<dbReference type="EMBL" id="BGZK01000383">
    <property type="protein sequence ID" value="GBP40559.1"/>
    <property type="molecule type" value="Genomic_DNA"/>
</dbReference>
<keyword evidence="1" id="KW-0732">Signal</keyword>
<dbReference type="Proteomes" id="UP000299102">
    <property type="component" value="Unassembled WGS sequence"/>
</dbReference>
<protein>
    <submittedName>
        <fullName evidence="2">Uncharacterized protein</fullName>
    </submittedName>
</protein>
<accession>A0A4C1VQT8</accession>
<comment type="caution">
    <text evidence="2">The sequence shown here is derived from an EMBL/GenBank/DDBJ whole genome shotgun (WGS) entry which is preliminary data.</text>
</comment>
<feature type="signal peptide" evidence="1">
    <location>
        <begin position="1"/>
        <end position="16"/>
    </location>
</feature>
<organism evidence="2 3">
    <name type="scientific">Eumeta variegata</name>
    <name type="common">Bagworm moth</name>
    <name type="synonym">Eumeta japonica</name>
    <dbReference type="NCBI Taxonomy" id="151549"/>
    <lineage>
        <taxon>Eukaryota</taxon>
        <taxon>Metazoa</taxon>
        <taxon>Ecdysozoa</taxon>
        <taxon>Arthropoda</taxon>
        <taxon>Hexapoda</taxon>
        <taxon>Insecta</taxon>
        <taxon>Pterygota</taxon>
        <taxon>Neoptera</taxon>
        <taxon>Endopterygota</taxon>
        <taxon>Lepidoptera</taxon>
        <taxon>Glossata</taxon>
        <taxon>Ditrysia</taxon>
        <taxon>Tineoidea</taxon>
        <taxon>Psychidae</taxon>
        <taxon>Oiketicinae</taxon>
        <taxon>Eumeta</taxon>
    </lineage>
</organism>
<reference evidence="2 3" key="1">
    <citation type="journal article" date="2019" name="Commun. Biol.">
        <title>The bagworm genome reveals a unique fibroin gene that provides high tensile strength.</title>
        <authorList>
            <person name="Kono N."/>
            <person name="Nakamura H."/>
            <person name="Ohtoshi R."/>
            <person name="Tomita M."/>
            <person name="Numata K."/>
            <person name="Arakawa K."/>
        </authorList>
    </citation>
    <scope>NUCLEOTIDE SEQUENCE [LARGE SCALE GENOMIC DNA]</scope>
</reference>